<accession>A0A6L5Y4S0</accession>
<dbReference type="GO" id="GO:0003677">
    <property type="term" value="F:DNA binding"/>
    <property type="evidence" value="ECO:0007669"/>
    <property type="project" value="InterPro"/>
</dbReference>
<comment type="caution">
    <text evidence="2">The sequence shown here is derived from an EMBL/GenBank/DDBJ whole genome shotgun (WGS) entry which is preliminary data.</text>
</comment>
<name>A0A6L5Y4S0_9FIRM</name>
<reference evidence="2 3" key="1">
    <citation type="submission" date="2019-08" db="EMBL/GenBank/DDBJ databases">
        <title>In-depth cultivation of the pig gut microbiome towards novel bacterial diversity and tailored functional studies.</title>
        <authorList>
            <person name="Wylensek D."/>
            <person name="Hitch T.C.A."/>
            <person name="Clavel T."/>
        </authorList>
    </citation>
    <scope>NUCLEOTIDE SEQUENCE [LARGE SCALE GENOMIC DNA]</scope>
    <source>
        <strain evidence="2 3">WCA-MUC-591-APC-3H</strain>
    </source>
</reference>
<dbReference type="CDD" id="cd18032">
    <property type="entry name" value="DEXHc_RE_I_III_res"/>
    <property type="match status" value="1"/>
</dbReference>
<dbReference type="AlphaFoldDB" id="A0A6L5Y4S0"/>
<dbReference type="Gene3D" id="3.40.50.300">
    <property type="entry name" value="P-loop containing nucleotide triphosphate hydrolases"/>
    <property type="match status" value="2"/>
</dbReference>
<evidence type="ECO:0000259" key="1">
    <source>
        <dbReference type="PROSITE" id="PS51192"/>
    </source>
</evidence>
<dbReference type="InterPro" id="IPR013670">
    <property type="entry name" value="EcoEI_R_C_dom"/>
</dbReference>
<evidence type="ECO:0000313" key="2">
    <source>
        <dbReference type="EMBL" id="MST51660.1"/>
    </source>
</evidence>
<dbReference type="GO" id="GO:0006304">
    <property type="term" value="P:DNA modification"/>
    <property type="evidence" value="ECO:0007669"/>
    <property type="project" value="InterPro"/>
</dbReference>
<dbReference type="PANTHER" id="PTHR47396">
    <property type="entry name" value="TYPE I RESTRICTION ENZYME ECOKI R PROTEIN"/>
    <property type="match status" value="1"/>
</dbReference>
<dbReference type="Proteomes" id="UP000474676">
    <property type="component" value="Unassembled WGS sequence"/>
</dbReference>
<dbReference type="GO" id="GO:0005829">
    <property type="term" value="C:cytosol"/>
    <property type="evidence" value="ECO:0007669"/>
    <property type="project" value="TreeGrafter"/>
</dbReference>
<dbReference type="PANTHER" id="PTHR47396:SF1">
    <property type="entry name" value="ATP-DEPENDENT HELICASE IRC3-RELATED"/>
    <property type="match status" value="1"/>
</dbReference>
<dbReference type="EMBL" id="VUMZ01000003">
    <property type="protein sequence ID" value="MST51660.1"/>
    <property type="molecule type" value="Genomic_DNA"/>
</dbReference>
<dbReference type="SUPFAM" id="SSF52540">
    <property type="entry name" value="P-loop containing nucleoside triphosphate hydrolases"/>
    <property type="match status" value="2"/>
</dbReference>
<organism evidence="2 3">
    <name type="scientific">Hornefia butyriciproducens</name>
    <dbReference type="NCBI Taxonomy" id="2652293"/>
    <lineage>
        <taxon>Bacteria</taxon>
        <taxon>Bacillati</taxon>
        <taxon>Bacillota</taxon>
        <taxon>Clostridia</taxon>
        <taxon>Peptostreptococcales</taxon>
        <taxon>Anaerovoracaceae</taxon>
        <taxon>Hornefia</taxon>
    </lineage>
</organism>
<keyword evidence="3" id="KW-1185">Reference proteome</keyword>
<dbReference type="InterPro" id="IPR027417">
    <property type="entry name" value="P-loop_NTPase"/>
</dbReference>
<keyword evidence="2" id="KW-0347">Helicase</keyword>
<dbReference type="PROSITE" id="PS51192">
    <property type="entry name" value="HELICASE_ATP_BIND_1"/>
    <property type="match status" value="1"/>
</dbReference>
<dbReference type="InterPro" id="IPR014001">
    <property type="entry name" value="Helicase_ATP-bd"/>
</dbReference>
<dbReference type="Pfam" id="PF04851">
    <property type="entry name" value="ResIII"/>
    <property type="match status" value="1"/>
</dbReference>
<dbReference type="Pfam" id="PF08463">
    <property type="entry name" value="EcoEI_R_C"/>
    <property type="match status" value="1"/>
</dbReference>
<dbReference type="SMART" id="SM00487">
    <property type="entry name" value="DEXDc"/>
    <property type="match status" value="1"/>
</dbReference>
<gene>
    <name evidence="2" type="ORF">FYJ64_04965</name>
</gene>
<dbReference type="InterPro" id="IPR006935">
    <property type="entry name" value="Helicase/UvrB_N"/>
</dbReference>
<keyword evidence="2" id="KW-0067">ATP-binding</keyword>
<evidence type="ECO:0000313" key="3">
    <source>
        <dbReference type="Proteomes" id="UP000474676"/>
    </source>
</evidence>
<sequence length="920" mass="105500">MLPEERAREKIDKQLINAGWDIVSRNEYVPKSASAVKEALMQGNTESDYLLFVDNKAIAVVEAKREENPLGEEVEKQAEDYARSPQHWYGLWYSDLIPLVYMANGKKIYFKNMLTDPEGDYVELSEMHSPKKMLQMINQVSEYGALPRLEKRGLRDCQYRAEIQFEKSLKDGEKKNLAILATGSGKTYLACLASYRLLNYTPTRRILFLVDRNNLARQTEAEFSQFDRTEGQQEMSSLYEIKRLKQEKDIKADIVISTIQKLFAVLTGQALTDVSEDAEDENTTADEEKVTKEVITLGDDLKLPPDYFQLIIVDECHRSIYGKWKAVLDYFSGAKVLGLTATPTPEAYAFFNNNIIEEYTYDDSVVDGVNVPSRVYRVSTEVTEHGGAIKSGTKVTETARKTGETTEYTSSQRVDYDPAQLDRSVVNRDQIRKVLTAYKKSIYEELYPEREKDWRYIPKTLIFAKDDNHADEIVEGVKDVFKDEFEEGVVPEHFVQKITYSSGDSNSLIRDLRTEKDFRIAVTVTLVATGTDVKPLEVVLFMKDVHSDVLYTQMKGRGCRVISDDKLREVTPNANTKECYYIVDGVGVTEHEKVIPHPVINPAPGKKVLSLEHLLEHLAHNELSDENLWLLRDYCSTINRRYEDNPLFGRHLDYFITTYGFAPRTIAGNIQAATDQGILIEHQYIDPSHDNSRRMALIYSLISSIPARKKLLEMQRGYIINTEEDPDEIIYAGFSKETAKSFIENFEKYLDDNKDSIEALRIIYNSEDTIITHSMLCELRDRLLSESRQYGVYQIWKNYKVLDTEGNVDELDVKTNVNALTNLIQIVRYAYKKNQKLTSLIKGYANRFSLYCGQHQRVLSKEQVEIMRQVAEFIINDGAISVQELNEIDTDLWRKGVTTFGAKVLASEMQSLSRFLLRVA</sequence>
<dbReference type="Gene3D" id="3.90.1570.30">
    <property type="match status" value="1"/>
</dbReference>
<dbReference type="GO" id="GO:0016787">
    <property type="term" value="F:hydrolase activity"/>
    <property type="evidence" value="ECO:0007669"/>
    <property type="project" value="InterPro"/>
</dbReference>
<dbReference type="RefSeq" id="WP_154574107.1">
    <property type="nucleotide sequence ID" value="NZ_VUMZ01000003.1"/>
</dbReference>
<keyword evidence="2" id="KW-0378">Hydrolase</keyword>
<dbReference type="GeneID" id="303114669"/>
<keyword evidence="2" id="KW-0547">Nucleotide-binding</keyword>
<dbReference type="InterPro" id="IPR050742">
    <property type="entry name" value="Helicase_Restrict-Modif_Enz"/>
</dbReference>
<proteinExistence type="predicted"/>
<dbReference type="GO" id="GO:0005524">
    <property type="term" value="F:ATP binding"/>
    <property type="evidence" value="ECO:0007669"/>
    <property type="project" value="InterPro"/>
</dbReference>
<feature type="domain" description="Helicase ATP-binding" evidence="1">
    <location>
        <begin position="167"/>
        <end position="361"/>
    </location>
</feature>
<dbReference type="GO" id="GO:0004386">
    <property type="term" value="F:helicase activity"/>
    <property type="evidence" value="ECO:0007669"/>
    <property type="project" value="UniProtKB-KW"/>
</dbReference>
<protein>
    <submittedName>
        <fullName evidence="2">DEAD/DEAH box helicase</fullName>
    </submittedName>
</protein>